<accession>A0A6A8DF35</accession>
<proteinExistence type="predicted"/>
<dbReference type="Pfam" id="PF15980">
    <property type="entry name" value="ComGF"/>
    <property type="match status" value="1"/>
</dbReference>
<evidence type="ECO:0000256" key="1">
    <source>
        <dbReference type="SAM" id="Phobius"/>
    </source>
</evidence>
<reference evidence="2" key="1">
    <citation type="submission" date="2019-11" db="EMBL/GenBank/DDBJ databases">
        <authorList>
            <person name="Li J."/>
        </authorList>
    </citation>
    <scope>NUCLEOTIDE SEQUENCE</scope>
    <source>
        <strain evidence="2">B6B</strain>
    </source>
</reference>
<dbReference type="NCBIfam" id="NF041002">
    <property type="entry name" value="pilin_ComGF"/>
    <property type="match status" value="1"/>
</dbReference>
<dbReference type="RefSeq" id="WP_153736759.1">
    <property type="nucleotide sequence ID" value="NZ_WJNG01000007.1"/>
</dbReference>
<evidence type="ECO:0008006" key="4">
    <source>
        <dbReference type="Google" id="ProtNLM"/>
    </source>
</evidence>
<dbReference type="OrthoDB" id="2361316at2"/>
<keyword evidence="1" id="KW-0472">Membrane</keyword>
<organism evidence="2 3">
    <name type="scientific">Aquibacillus halophilus</name>
    <dbReference type="NCBI Taxonomy" id="930132"/>
    <lineage>
        <taxon>Bacteria</taxon>
        <taxon>Bacillati</taxon>
        <taxon>Bacillota</taxon>
        <taxon>Bacilli</taxon>
        <taxon>Bacillales</taxon>
        <taxon>Bacillaceae</taxon>
        <taxon>Aquibacillus</taxon>
    </lineage>
</organism>
<sequence length="148" mass="17120">MKKIDWRIFACMDSRNNKGFTLVSLLLSLSIIFITLPLLPFILNSIEQESYYEEISIRQFFHFVNVEFHSAVSYSTVNSIVNIQKGNGEIVTIEKYQSLVRRRVAGQGHEVLVRDIKEFLIKPISNGIKIEVTTLEGDTYEKTFSFTY</sequence>
<dbReference type="InterPro" id="IPR016977">
    <property type="entry name" value="ComGF"/>
</dbReference>
<keyword evidence="1" id="KW-1133">Transmembrane helix</keyword>
<gene>
    <name evidence="2" type="ORF">GH741_10640</name>
</gene>
<dbReference type="Proteomes" id="UP000799092">
    <property type="component" value="Unassembled WGS sequence"/>
</dbReference>
<feature type="transmembrane region" description="Helical" evidence="1">
    <location>
        <begin position="20"/>
        <end position="43"/>
    </location>
</feature>
<evidence type="ECO:0000313" key="3">
    <source>
        <dbReference type="Proteomes" id="UP000799092"/>
    </source>
</evidence>
<name>A0A6A8DF35_9BACI</name>
<dbReference type="EMBL" id="WJNG01000007">
    <property type="protein sequence ID" value="MRH43136.1"/>
    <property type="molecule type" value="Genomic_DNA"/>
</dbReference>
<dbReference type="AlphaFoldDB" id="A0A6A8DF35"/>
<evidence type="ECO:0000313" key="2">
    <source>
        <dbReference type="EMBL" id="MRH43136.1"/>
    </source>
</evidence>
<comment type="caution">
    <text evidence="2">The sequence shown here is derived from an EMBL/GenBank/DDBJ whole genome shotgun (WGS) entry which is preliminary data.</text>
</comment>
<keyword evidence="3" id="KW-1185">Reference proteome</keyword>
<protein>
    <recommendedName>
        <fullName evidence="4">Competence protein ComGF</fullName>
    </recommendedName>
</protein>
<keyword evidence="1" id="KW-0812">Transmembrane</keyword>